<protein>
    <submittedName>
        <fullName evidence="2">Uncharacterized protein</fullName>
    </submittedName>
</protein>
<feature type="region of interest" description="Disordered" evidence="1">
    <location>
        <begin position="1"/>
        <end position="58"/>
    </location>
</feature>
<feature type="compositionally biased region" description="Low complexity" evidence="1">
    <location>
        <begin position="45"/>
        <end position="55"/>
    </location>
</feature>
<keyword evidence="3" id="KW-1185">Reference proteome</keyword>
<comment type="caution">
    <text evidence="2">The sequence shown here is derived from an EMBL/GenBank/DDBJ whole genome shotgun (WGS) entry which is preliminary data.</text>
</comment>
<proteinExistence type="predicted"/>
<dbReference type="Proteomes" id="UP001168877">
    <property type="component" value="Unassembled WGS sequence"/>
</dbReference>
<reference evidence="2" key="1">
    <citation type="journal article" date="2022" name="Plant J.">
        <title>Strategies of tolerance reflected in two North American maple genomes.</title>
        <authorList>
            <person name="McEvoy S.L."/>
            <person name="Sezen U.U."/>
            <person name="Trouern-Trend A."/>
            <person name="McMahon S.M."/>
            <person name="Schaberg P.G."/>
            <person name="Yang J."/>
            <person name="Wegrzyn J.L."/>
            <person name="Swenson N.G."/>
        </authorList>
    </citation>
    <scope>NUCLEOTIDE SEQUENCE</scope>
    <source>
        <strain evidence="2">NS2018</strain>
    </source>
</reference>
<accession>A0AA39RU00</accession>
<gene>
    <name evidence="2" type="ORF">LWI29_034751</name>
</gene>
<organism evidence="2 3">
    <name type="scientific">Acer saccharum</name>
    <name type="common">Sugar maple</name>
    <dbReference type="NCBI Taxonomy" id="4024"/>
    <lineage>
        <taxon>Eukaryota</taxon>
        <taxon>Viridiplantae</taxon>
        <taxon>Streptophyta</taxon>
        <taxon>Embryophyta</taxon>
        <taxon>Tracheophyta</taxon>
        <taxon>Spermatophyta</taxon>
        <taxon>Magnoliopsida</taxon>
        <taxon>eudicotyledons</taxon>
        <taxon>Gunneridae</taxon>
        <taxon>Pentapetalae</taxon>
        <taxon>rosids</taxon>
        <taxon>malvids</taxon>
        <taxon>Sapindales</taxon>
        <taxon>Sapindaceae</taxon>
        <taxon>Hippocastanoideae</taxon>
        <taxon>Acereae</taxon>
        <taxon>Acer</taxon>
    </lineage>
</organism>
<evidence type="ECO:0000313" key="3">
    <source>
        <dbReference type="Proteomes" id="UP001168877"/>
    </source>
</evidence>
<reference evidence="2" key="2">
    <citation type="submission" date="2023-06" db="EMBL/GenBank/DDBJ databases">
        <authorList>
            <person name="Swenson N.G."/>
            <person name="Wegrzyn J.L."/>
            <person name="Mcevoy S.L."/>
        </authorList>
    </citation>
    <scope>NUCLEOTIDE SEQUENCE</scope>
    <source>
        <strain evidence="2">NS2018</strain>
        <tissue evidence="2">Leaf</tissue>
    </source>
</reference>
<evidence type="ECO:0000313" key="2">
    <source>
        <dbReference type="EMBL" id="KAK0579996.1"/>
    </source>
</evidence>
<evidence type="ECO:0000256" key="1">
    <source>
        <dbReference type="SAM" id="MobiDB-lite"/>
    </source>
</evidence>
<sequence length="158" mass="17826">MDEPASRTGPHRRPGNNDNRQKHAVDAGFPSGAAREEEFSDSDSCDSVSESSSSSTRLADLSASFRVFSESLLRRELAEMEMMKSREALRCEAEKRRMETEAELTQMLVQTQLQIASFVAGKSTTSRKRKRVEEDESTSLSQRQRTLLMSLLQCNFIL</sequence>
<dbReference type="AlphaFoldDB" id="A0AA39RU00"/>
<name>A0AA39RU00_ACESA</name>
<dbReference type="EMBL" id="JAUESC010000385">
    <property type="protein sequence ID" value="KAK0579996.1"/>
    <property type="molecule type" value="Genomic_DNA"/>
</dbReference>